<dbReference type="PROSITE" id="PS51257">
    <property type="entry name" value="PROKAR_LIPOPROTEIN"/>
    <property type="match status" value="1"/>
</dbReference>
<dbReference type="Proteomes" id="UP000037600">
    <property type="component" value="Unassembled WGS sequence"/>
</dbReference>
<dbReference type="Gene3D" id="3.40.720.10">
    <property type="entry name" value="Alkaline Phosphatase, subunit A"/>
    <property type="match status" value="1"/>
</dbReference>
<dbReference type="PROSITE" id="PS00523">
    <property type="entry name" value="SULFATASE_1"/>
    <property type="match status" value="1"/>
</dbReference>
<keyword evidence="6" id="KW-1185">Reference proteome</keyword>
<organism evidence="5 6">
    <name type="scientific">Catenovulum maritimum</name>
    <dbReference type="NCBI Taxonomy" id="1513271"/>
    <lineage>
        <taxon>Bacteria</taxon>
        <taxon>Pseudomonadati</taxon>
        <taxon>Pseudomonadota</taxon>
        <taxon>Gammaproteobacteria</taxon>
        <taxon>Alteromonadales</taxon>
        <taxon>Alteromonadaceae</taxon>
        <taxon>Catenovulum</taxon>
    </lineage>
</organism>
<dbReference type="STRING" id="1513271.XM47_15965"/>
<evidence type="ECO:0000256" key="2">
    <source>
        <dbReference type="ARBA" id="ARBA00022801"/>
    </source>
</evidence>
<feature type="chain" id="PRO_5005298525" evidence="3">
    <location>
        <begin position="22"/>
        <end position="522"/>
    </location>
</feature>
<dbReference type="InterPro" id="IPR017850">
    <property type="entry name" value="Alkaline_phosphatase_core_sf"/>
</dbReference>
<dbReference type="PATRIC" id="fig|1513271.3.peg.3290"/>
<reference evidence="5 6" key="1">
    <citation type="submission" date="2015-04" db="EMBL/GenBank/DDBJ databases">
        <title>Draft Genome Sequence of the Novel Agar-Digesting Marine Bacterium Q1.</title>
        <authorList>
            <person name="Li Y."/>
            <person name="Li D."/>
            <person name="Chen G."/>
            <person name="Du Z."/>
        </authorList>
    </citation>
    <scope>NUCLEOTIDE SEQUENCE [LARGE SCALE GENOMIC DNA]</scope>
    <source>
        <strain evidence="5 6">Q1</strain>
    </source>
</reference>
<dbReference type="AlphaFoldDB" id="A0A0J8GS87"/>
<proteinExistence type="inferred from homology"/>
<feature type="signal peptide" evidence="3">
    <location>
        <begin position="1"/>
        <end position="21"/>
    </location>
</feature>
<keyword evidence="3" id="KW-0732">Signal</keyword>
<comment type="caution">
    <text evidence="5">The sequence shown here is derived from an EMBL/GenBank/DDBJ whole genome shotgun (WGS) entry which is preliminary data.</text>
</comment>
<name>A0A0J8GS87_9ALTE</name>
<dbReference type="InterPro" id="IPR024607">
    <property type="entry name" value="Sulfatase_CS"/>
</dbReference>
<dbReference type="OrthoDB" id="9803751at2"/>
<dbReference type="GO" id="GO:0016787">
    <property type="term" value="F:hydrolase activity"/>
    <property type="evidence" value="ECO:0007669"/>
    <property type="project" value="UniProtKB-KW"/>
</dbReference>
<feature type="domain" description="Sulfatase N-terminal" evidence="4">
    <location>
        <begin position="40"/>
        <end position="409"/>
    </location>
</feature>
<dbReference type="RefSeq" id="WP_048694732.1">
    <property type="nucleotide sequence ID" value="NZ_KQ130502.1"/>
</dbReference>
<dbReference type="CDD" id="cd16143">
    <property type="entry name" value="ARS_like"/>
    <property type="match status" value="1"/>
</dbReference>
<dbReference type="PANTHER" id="PTHR43751">
    <property type="entry name" value="SULFATASE"/>
    <property type="match status" value="1"/>
</dbReference>
<gene>
    <name evidence="5" type="ORF">XM47_15965</name>
</gene>
<dbReference type="PROSITE" id="PS00149">
    <property type="entry name" value="SULFATASE_2"/>
    <property type="match status" value="1"/>
</dbReference>
<evidence type="ECO:0000256" key="3">
    <source>
        <dbReference type="SAM" id="SignalP"/>
    </source>
</evidence>
<comment type="similarity">
    <text evidence="1">Belongs to the sulfatase family.</text>
</comment>
<evidence type="ECO:0000259" key="4">
    <source>
        <dbReference type="Pfam" id="PF00884"/>
    </source>
</evidence>
<evidence type="ECO:0000313" key="5">
    <source>
        <dbReference type="EMBL" id="KMT64164.1"/>
    </source>
</evidence>
<dbReference type="Pfam" id="PF00884">
    <property type="entry name" value="Sulfatase"/>
    <property type="match status" value="1"/>
</dbReference>
<dbReference type="SUPFAM" id="SSF53649">
    <property type="entry name" value="Alkaline phosphatase-like"/>
    <property type="match status" value="1"/>
</dbReference>
<dbReference type="EMBL" id="LAZL01000030">
    <property type="protein sequence ID" value="KMT64164.1"/>
    <property type="molecule type" value="Genomic_DNA"/>
</dbReference>
<protein>
    <submittedName>
        <fullName evidence="5">Arylsulfatase</fullName>
    </submittedName>
</protein>
<evidence type="ECO:0000256" key="1">
    <source>
        <dbReference type="ARBA" id="ARBA00008779"/>
    </source>
</evidence>
<dbReference type="Gene3D" id="3.30.1120.10">
    <property type="match status" value="1"/>
</dbReference>
<keyword evidence="2" id="KW-0378">Hydrolase</keyword>
<sequence length="522" mass="57693">MISFKTITKASLLITSLTLIASCSQEPKNVSSDKTDIDKPNLVIFYVDDLGWGDLSSYGATKVQTPNVDALANNGIRFTDGHSSAATCTPSRYSLLTGEHAFRKGVKILKGDAAMVISPEQNTLPKMLKENGYKTAVVGKWHLGLGDGVTPIDWNEAVKPGPLEIGFDYSFLLPATGDRVPTVYLENHHVLNLTKDDPLYVNYDHKIGQRPTGYENPELLRQGADDQHGKTIINGISRIGWMQGGKSAEWVDEDFPQVTTDKANDFISQNKNDPFFLFFSFHDIHVPRLPNKQFEGATDMGVRGDAIVQMDWITGAVVDHLKKLNLLDSTIIIFTSDNGAVLTDGYDDKALTLIDDHKPNGAFNGGKYSAFEGGSRVPFIVHYPKAVKSGVSNTLFSQIDVYASMASLLKHPLETNEAIDSIDHLTAMFDASKPARDTLIEETPFTLSLRDGDWKYIRPAKKVPGWVKSNKNIDSGISVKPQLFNLKDDPSELVDLAMKHPEIVSKLESKIQQIENQNKRSQ</sequence>
<dbReference type="PANTHER" id="PTHR43751:SF6">
    <property type="entry name" value="N-ACETYLGALACTOSAMINE-6-O-SULFATASE"/>
    <property type="match status" value="1"/>
</dbReference>
<accession>A0A0J8GS87</accession>
<dbReference type="InterPro" id="IPR052701">
    <property type="entry name" value="GAG_Ulvan_Degrading_Sulfatases"/>
</dbReference>
<evidence type="ECO:0000313" key="6">
    <source>
        <dbReference type="Proteomes" id="UP000037600"/>
    </source>
</evidence>
<dbReference type="InterPro" id="IPR000917">
    <property type="entry name" value="Sulfatase_N"/>
</dbReference>